<proteinExistence type="predicted"/>
<evidence type="ECO:0000313" key="2">
    <source>
        <dbReference type="EMBL" id="EST49061.1"/>
    </source>
</evidence>
<organism evidence="2">
    <name type="scientific">Spironucleus salmonicida</name>
    <dbReference type="NCBI Taxonomy" id="348837"/>
    <lineage>
        <taxon>Eukaryota</taxon>
        <taxon>Metamonada</taxon>
        <taxon>Diplomonadida</taxon>
        <taxon>Hexamitidae</taxon>
        <taxon>Hexamitinae</taxon>
        <taxon>Spironucleus</taxon>
    </lineage>
</organism>
<gene>
    <name evidence="2" type="ORF">SS50377_10684</name>
</gene>
<name>V6LZ92_9EUKA</name>
<sequence length="473" mass="53476">MGAATPQGLDVLQGLEVLTAADQHECPHNALHRASALALYHELDLALELGAVEVSPDVGELPALLAVVECLLRLAGHHREVGADLRQAGEVGVVLQQHLGRALESGYVVLDGEELRLRLHRVALLQGHGRIGVVPQPELGRRAQRVEHGFHGEPVELVVVEELQSLQRLVEGHEHPGRVEVELLPQPGMCWEDLLNLQHVGLRERVLPSGRVGLDDDEIERELLVPGDPWVLEGIQRQLHCILEASCPQLCMGLDDERILHFGSEVYGQDIQRVVPKILYLRNHLDMLERLLIEYQFCLFETGKEKLDIQKLYNYKQRTVFFQESCYFVHTYLIYLYLSQIKNDALTLGQAQDAIGSKDTQKHRRCIQVRRVSWNPDGGNLHALCPDGLPVQQAGSRQLRLRCVAPVQKVPAQYKGLQRQDSHPTCNLLTDLDYYIQFQFSRNANNLRRRDFRPSPRRSPCPTKEGSRGSITR</sequence>
<reference evidence="2" key="1">
    <citation type="journal article" date="2014" name="PLoS Genet.">
        <title>The Genome of Spironucleus salmonicida Highlights a Fish Pathogen Adapted to Fluctuating Environments.</title>
        <authorList>
            <person name="Xu F."/>
            <person name="Jerlstrom-Hultqvist J."/>
            <person name="Einarsson E."/>
            <person name="Astvaldsson A."/>
            <person name="Svard S.G."/>
            <person name="Andersson J.O."/>
        </authorList>
    </citation>
    <scope>NUCLEOTIDE SEQUENCE</scope>
</reference>
<protein>
    <submittedName>
        <fullName evidence="2">Uncharacterized protein</fullName>
    </submittedName>
</protein>
<accession>V6LZ92</accession>
<feature type="region of interest" description="Disordered" evidence="1">
    <location>
        <begin position="447"/>
        <end position="473"/>
    </location>
</feature>
<evidence type="ECO:0000256" key="1">
    <source>
        <dbReference type="SAM" id="MobiDB-lite"/>
    </source>
</evidence>
<dbReference type="AlphaFoldDB" id="V6LZ92"/>
<dbReference type="EMBL" id="KI545963">
    <property type="protein sequence ID" value="EST49061.1"/>
    <property type="molecule type" value="Genomic_DNA"/>
</dbReference>